<dbReference type="InterPro" id="IPR013766">
    <property type="entry name" value="Thioredoxin_domain"/>
</dbReference>
<dbReference type="PROSITE" id="PS51352">
    <property type="entry name" value="THIOREDOXIN_2"/>
    <property type="match status" value="1"/>
</dbReference>
<evidence type="ECO:0000256" key="9">
    <source>
        <dbReference type="PIRSR" id="PIRSR000077-1"/>
    </source>
</evidence>
<evidence type="ECO:0000256" key="10">
    <source>
        <dbReference type="PIRSR" id="PIRSR000077-4"/>
    </source>
</evidence>
<feature type="disulfide bond" description="Redox-active" evidence="10">
    <location>
        <begin position="30"/>
        <end position="33"/>
    </location>
</feature>
<evidence type="ECO:0000256" key="7">
    <source>
        <dbReference type="NCBIfam" id="TIGR01068"/>
    </source>
</evidence>
<comment type="similarity">
    <text evidence="1 8">Belongs to the thioredoxin family.</text>
</comment>
<sequence>MAMEFTTENFEQEVLNSDVPVLVDFWATWCMPCKMLAPVIEELAEEAHGMYKVGKIDVDASPALAGQFGIMNIPTVLVFKNGQVAGKSVGAVPKSKLLELLQ</sequence>
<feature type="domain" description="Thioredoxin" evidence="11">
    <location>
        <begin position="1"/>
        <end position="102"/>
    </location>
</feature>
<keyword evidence="4" id="KW-0249">Electron transport</keyword>
<reference evidence="13" key="1">
    <citation type="submission" date="2018-06" db="EMBL/GenBank/DDBJ databases">
        <title>Description of Blautia argi sp. nov., a new anaerobic isolated from dog feces.</title>
        <authorList>
            <person name="Chang Y.-H."/>
            <person name="Paek J."/>
            <person name="Shin Y."/>
        </authorList>
    </citation>
    <scope>NUCLEOTIDE SEQUENCE [LARGE SCALE GENOMIC DNA]</scope>
    <source>
        <strain evidence="13">KCTC 15426</strain>
    </source>
</reference>
<dbReference type="InterPro" id="IPR036249">
    <property type="entry name" value="Thioredoxin-like_sf"/>
</dbReference>
<dbReference type="NCBIfam" id="TIGR01068">
    <property type="entry name" value="thioredoxin"/>
    <property type="match status" value="1"/>
</dbReference>
<dbReference type="EMBL" id="CP030280">
    <property type="protein sequence ID" value="AWY98102.1"/>
    <property type="molecule type" value="Genomic_DNA"/>
</dbReference>
<evidence type="ECO:0000313" key="13">
    <source>
        <dbReference type="Proteomes" id="UP000250003"/>
    </source>
</evidence>
<gene>
    <name evidence="12" type="primary">trxA</name>
    <name evidence="12" type="ORF">DQQ01_08035</name>
</gene>
<feature type="active site" description="Nucleophile" evidence="9">
    <location>
        <position position="33"/>
    </location>
</feature>
<keyword evidence="5 10" id="KW-1015">Disulfide bond</keyword>
<dbReference type="SUPFAM" id="SSF52833">
    <property type="entry name" value="Thioredoxin-like"/>
    <property type="match status" value="1"/>
</dbReference>
<dbReference type="Pfam" id="PF00085">
    <property type="entry name" value="Thioredoxin"/>
    <property type="match status" value="1"/>
</dbReference>
<evidence type="ECO:0000313" key="12">
    <source>
        <dbReference type="EMBL" id="AWY98102.1"/>
    </source>
</evidence>
<protein>
    <recommendedName>
        <fullName evidence="2 7">Thioredoxin</fullName>
    </recommendedName>
</protein>
<dbReference type="CDD" id="cd02947">
    <property type="entry name" value="TRX_family"/>
    <property type="match status" value="1"/>
</dbReference>
<feature type="site" description="Contributes to redox potential value" evidence="9">
    <location>
        <position position="32"/>
    </location>
</feature>
<dbReference type="PIRSF" id="PIRSF000077">
    <property type="entry name" value="Thioredoxin"/>
    <property type="match status" value="1"/>
</dbReference>
<evidence type="ECO:0000256" key="5">
    <source>
        <dbReference type="ARBA" id="ARBA00023157"/>
    </source>
</evidence>
<evidence type="ECO:0000256" key="4">
    <source>
        <dbReference type="ARBA" id="ARBA00022982"/>
    </source>
</evidence>
<dbReference type="InterPro" id="IPR005746">
    <property type="entry name" value="Thioredoxin"/>
</dbReference>
<feature type="active site" description="Nucleophile" evidence="9">
    <location>
        <position position="30"/>
    </location>
</feature>
<dbReference type="AlphaFoldDB" id="A0A2Z4UAP1"/>
<dbReference type="RefSeq" id="WP_111919591.1">
    <property type="nucleotide sequence ID" value="NZ_CAUWHR010000029.1"/>
</dbReference>
<feature type="site" description="Deprotonates C-terminal active site Cys" evidence="9">
    <location>
        <position position="24"/>
    </location>
</feature>
<dbReference type="GO" id="GO:0015035">
    <property type="term" value="F:protein-disulfide reductase activity"/>
    <property type="evidence" value="ECO:0007669"/>
    <property type="project" value="UniProtKB-UniRule"/>
</dbReference>
<dbReference type="OrthoDB" id="9790390at2"/>
<dbReference type="PANTHER" id="PTHR45663">
    <property type="entry name" value="GEO12009P1"/>
    <property type="match status" value="1"/>
</dbReference>
<dbReference type="Gene3D" id="3.40.30.10">
    <property type="entry name" value="Glutaredoxin"/>
    <property type="match status" value="1"/>
</dbReference>
<evidence type="ECO:0000256" key="6">
    <source>
        <dbReference type="ARBA" id="ARBA00023284"/>
    </source>
</evidence>
<keyword evidence="13" id="KW-1185">Reference proteome</keyword>
<dbReference type="GO" id="GO:0005829">
    <property type="term" value="C:cytosol"/>
    <property type="evidence" value="ECO:0007669"/>
    <property type="project" value="TreeGrafter"/>
</dbReference>
<dbReference type="GO" id="GO:0045454">
    <property type="term" value="P:cell redox homeostasis"/>
    <property type="evidence" value="ECO:0007669"/>
    <property type="project" value="TreeGrafter"/>
</dbReference>
<keyword evidence="6 10" id="KW-0676">Redox-active center</keyword>
<name>A0A2Z4UAP1_9FIRM</name>
<keyword evidence="3" id="KW-0813">Transport</keyword>
<evidence type="ECO:0000259" key="11">
    <source>
        <dbReference type="PROSITE" id="PS51352"/>
    </source>
</evidence>
<evidence type="ECO:0000256" key="1">
    <source>
        <dbReference type="ARBA" id="ARBA00008987"/>
    </source>
</evidence>
<proteinExistence type="inferred from homology"/>
<dbReference type="PANTHER" id="PTHR45663:SF11">
    <property type="entry name" value="GEO12009P1"/>
    <property type="match status" value="1"/>
</dbReference>
<dbReference type="FunFam" id="3.40.30.10:FF:000001">
    <property type="entry name" value="Thioredoxin"/>
    <property type="match status" value="1"/>
</dbReference>
<evidence type="ECO:0000256" key="2">
    <source>
        <dbReference type="ARBA" id="ARBA00020570"/>
    </source>
</evidence>
<accession>A0A2Z4UAP1</accession>
<dbReference type="KEGG" id="blau:DQQ01_08035"/>
<dbReference type="PRINTS" id="PR00421">
    <property type="entry name" value="THIOREDOXIN"/>
</dbReference>
<dbReference type="Proteomes" id="UP000250003">
    <property type="component" value="Chromosome"/>
</dbReference>
<evidence type="ECO:0000256" key="8">
    <source>
        <dbReference type="PIRNR" id="PIRNR000077"/>
    </source>
</evidence>
<organism evidence="12 13">
    <name type="scientific">Blautia argi</name>
    <dbReference type="NCBI Taxonomy" id="1912897"/>
    <lineage>
        <taxon>Bacteria</taxon>
        <taxon>Bacillati</taxon>
        <taxon>Bacillota</taxon>
        <taxon>Clostridia</taxon>
        <taxon>Lachnospirales</taxon>
        <taxon>Lachnospiraceae</taxon>
        <taxon>Blautia</taxon>
    </lineage>
</organism>
<evidence type="ECO:0000256" key="3">
    <source>
        <dbReference type="ARBA" id="ARBA00022448"/>
    </source>
</evidence>
<feature type="site" description="Contributes to redox potential value" evidence="9">
    <location>
        <position position="31"/>
    </location>
</feature>